<evidence type="ECO:0000256" key="1">
    <source>
        <dbReference type="ARBA" id="ARBA00006432"/>
    </source>
</evidence>
<dbReference type="Pfam" id="PF00501">
    <property type="entry name" value="AMP-binding"/>
    <property type="match status" value="1"/>
</dbReference>
<evidence type="ECO:0000259" key="6">
    <source>
        <dbReference type="Pfam" id="PF00501"/>
    </source>
</evidence>
<evidence type="ECO:0000256" key="5">
    <source>
        <dbReference type="ARBA" id="ARBA00032875"/>
    </source>
</evidence>
<comment type="caution">
    <text evidence="7">The sequence shown here is derived from an EMBL/GenBank/DDBJ whole genome shotgun (WGS) entry which is preliminary data.</text>
</comment>
<keyword evidence="8" id="KW-1185">Reference proteome</keyword>
<dbReference type="PANTHER" id="PTHR43272:SF32">
    <property type="entry name" value="AMP-DEPENDENT SYNTHETASE_LIGASE DOMAIN-CONTAINING PROTEIN"/>
    <property type="match status" value="1"/>
</dbReference>
<dbReference type="Proteomes" id="UP001596189">
    <property type="component" value="Unassembled WGS sequence"/>
</dbReference>
<name>A0ABW1JBU1_9ACTN</name>
<sequence length="595" mass="62956">MVEFSMPALVAEPTTGNASSIVVEHAARTPELVLFSRRADGGWTDVTAAEFAAQVDELARGLLAAGVGVGDRVALMSKTRYEWTLVDYAIWSIGAVTVPVYETSSAEQVSWILSDSGAVAAVIETPAHARTVAAARSELPALKDVWQIDAGGLDDLVVAGADVDQTAVTERRDATSPSDLATLIYTSGTTGRPKGCELTHLNFMALCDNAVARLGDVVNVDGASTLLFLPLAHVFARFIQVLTITAGARLGHSGDIKTLLPDLAQFQPTFVLSVPRVFEKIYNSAEAGAEADGKGRIFAAAAATSVAWSKAQDAGGGGLALRAKHAVFDKLVYTKLRAAMGGKVQYAVSGGAPLGERLGHFFRGAGITVLEGYGLTETTAPSTVNTPDHLVIGSVGQPLPGISIKIADDGEVLIKGPHVLRGYWNNPQATEETLVDGWFRSGDLGSLTEDGTLSITGRKKEILVTAGGKNVAPAVLEDRIRAHPLVSQTIVVGDQKPFIAALITLDTEMLPTWLSNNGLPAMEVEAAAGNEQVQAEVQRAVDSANKAVSKAESIRKFRILPVDFTEDAGYITPSLKLKRSVVMKDFADEVEELYR</sequence>
<evidence type="ECO:0000256" key="4">
    <source>
        <dbReference type="ARBA" id="ARBA00023098"/>
    </source>
</evidence>
<protein>
    <recommendedName>
        <fullName evidence="5">Acyl-CoA synthetase</fullName>
    </recommendedName>
</protein>
<evidence type="ECO:0000256" key="3">
    <source>
        <dbReference type="ARBA" id="ARBA00022832"/>
    </source>
</evidence>
<gene>
    <name evidence="7" type="ORF">ACFQDO_04365</name>
</gene>
<dbReference type="Pfam" id="PF23562">
    <property type="entry name" value="AMP-binding_C_3"/>
    <property type="match status" value="1"/>
</dbReference>
<dbReference type="RefSeq" id="WP_345717196.1">
    <property type="nucleotide sequence ID" value="NZ_BAABFP010000005.1"/>
</dbReference>
<organism evidence="7 8">
    <name type="scientific">Angustibacter luteus</name>
    <dbReference type="NCBI Taxonomy" id="658456"/>
    <lineage>
        <taxon>Bacteria</taxon>
        <taxon>Bacillati</taxon>
        <taxon>Actinomycetota</taxon>
        <taxon>Actinomycetes</taxon>
        <taxon>Kineosporiales</taxon>
        <taxon>Kineosporiaceae</taxon>
    </lineage>
</organism>
<dbReference type="InterPro" id="IPR042099">
    <property type="entry name" value="ANL_N_sf"/>
</dbReference>
<keyword evidence="4" id="KW-0443">Lipid metabolism</keyword>
<accession>A0ABW1JBU1</accession>
<evidence type="ECO:0000313" key="7">
    <source>
        <dbReference type="EMBL" id="MFC6006357.1"/>
    </source>
</evidence>
<evidence type="ECO:0000256" key="2">
    <source>
        <dbReference type="ARBA" id="ARBA00022598"/>
    </source>
</evidence>
<dbReference type="InterPro" id="IPR000873">
    <property type="entry name" value="AMP-dep_synth/lig_dom"/>
</dbReference>
<dbReference type="Gene3D" id="3.40.50.12780">
    <property type="entry name" value="N-terminal domain of ligase-like"/>
    <property type="match status" value="1"/>
</dbReference>
<feature type="domain" description="AMP-dependent synthetase/ligase" evidence="6">
    <location>
        <begin position="24"/>
        <end position="424"/>
    </location>
</feature>
<reference evidence="8" key="1">
    <citation type="journal article" date="2019" name="Int. J. Syst. Evol. Microbiol.">
        <title>The Global Catalogue of Microorganisms (GCM) 10K type strain sequencing project: providing services to taxonomists for standard genome sequencing and annotation.</title>
        <authorList>
            <consortium name="The Broad Institute Genomics Platform"/>
            <consortium name="The Broad Institute Genome Sequencing Center for Infectious Disease"/>
            <person name="Wu L."/>
            <person name="Ma J."/>
        </authorList>
    </citation>
    <scope>NUCLEOTIDE SEQUENCE [LARGE SCALE GENOMIC DNA]</scope>
    <source>
        <strain evidence="8">KACC 14249</strain>
    </source>
</reference>
<dbReference type="PANTHER" id="PTHR43272">
    <property type="entry name" value="LONG-CHAIN-FATTY-ACID--COA LIGASE"/>
    <property type="match status" value="1"/>
</dbReference>
<dbReference type="SUPFAM" id="SSF56801">
    <property type="entry name" value="Acetyl-CoA synthetase-like"/>
    <property type="match status" value="1"/>
</dbReference>
<dbReference type="EMBL" id="JBHSRD010000002">
    <property type="protein sequence ID" value="MFC6006357.1"/>
    <property type="molecule type" value="Genomic_DNA"/>
</dbReference>
<comment type="similarity">
    <text evidence="1">Belongs to the ATP-dependent AMP-binding enzyme family.</text>
</comment>
<dbReference type="CDD" id="cd05907">
    <property type="entry name" value="VL_LC_FACS_like"/>
    <property type="match status" value="1"/>
</dbReference>
<dbReference type="PROSITE" id="PS00455">
    <property type="entry name" value="AMP_BINDING"/>
    <property type="match status" value="1"/>
</dbReference>
<dbReference type="InterPro" id="IPR020845">
    <property type="entry name" value="AMP-binding_CS"/>
</dbReference>
<keyword evidence="3" id="KW-0276">Fatty acid metabolism</keyword>
<keyword evidence="2" id="KW-0436">Ligase</keyword>
<evidence type="ECO:0000313" key="8">
    <source>
        <dbReference type="Proteomes" id="UP001596189"/>
    </source>
</evidence>
<proteinExistence type="inferred from homology"/>